<evidence type="ECO:0000313" key="3">
    <source>
        <dbReference type="Proteomes" id="UP001447188"/>
    </source>
</evidence>
<feature type="compositionally biased region" description="Low complexity" evidence="1">
    <location>
        <begin position="103"/>
        <end position="123"/>
    </location>
</feature>
<feature type="compositionally biased region" description="Low complexity" evidence="1">
    <location>
        <begin position="67"/>
        <end position="78"/>
    </location>
</feature>
<protein>
    <submittedName>
        <fullName evidence="2">Uncharacterized protein</fullName>
    </submittedName>
</protein>
<feature type="compositionally biased region" description="Low complexity" evidence="1">
    <location>
        <begin position="147"/>
        <end position="161"/>
    </location>
</feature>
<evidence type="ECO:0000256" key="1">
    <source>
        <dbReference type="SAM" id="MobiDB-lite"/>
    </source>
</evidence>
<feature type="region of interest" description="Disordered" evidence="1">
    <location>
        <begin position="35"/>
        <end position="163"/>
    </location>
</feature>
<feature type="compositionally biased region" description="Polar residues" evidence="1">
    <location>
        <begin position="131"/>
        <end position="146"/>
    </location>
</feature>
<reference evidence="2 3" key="1">
    <citation type="submission" date="2024-02" db="EMBL/GenBank/DDBJ databases">
        <title>Discinaceae phylogenomics.</title>
        <authorList>
            <person name="Dirks A.C."/>
            <person name="James T.Y."/>
        </authorList>
    </citation>
    <scope>NUCLEOTIDE SEQUENCE [LARGE SCALE GENOMIC DNA]</scope>
    <source>
        <strain evidence="2 3">ACD0624</strain>
    </source>
</reference>
<comment type="caution">
    <text evidence="2">The sequence shown here is derived from an EMBL/GenBank/DDBJ whole genome shotgun (WGS) entry which is preliminary data.</text>
</comment>
<proteinExistence type="predicted"/>
<name>A0ABR3GUM9_9PEZI</name>
<organism evidence="2 3">
    <name type="scientific">Discina gigas</name>
    <dbReference type="NCBI Taxonomy" id="1032678"/>
    <lineage>
        <taxon>Eukaryota</taxon>
        <taxon>Fungi</taxon>
        <taxon>Dikarya</taxon>
        <taxon>Ascomycota</taxon>
        <taxon>Pezizomycotina</taxon>
        <taxon>Pezizomycetes</taxon>
        <taxon>Pezizales</taxon>
        <taxon>Discinaceae</taxon>
        <taxon>Discina</taxon>
    </lineage>
</organism>
<accession>A0ABR3GUM9</accession>
<keyword evidence="3" id="KW-1185">Reference proteome</keyword>
<feature type="compositionally biased region" description="Polar residues" evidence="1">
    <location>
        <begin position="85"/>
        <end position="94"/>
    </location>
</feature>
<evidence type="ECO:0000313" key="2">
    <source>
        <dbReference type="EMBL" id="KAL0639615.1"/>
    </source>
</evidence>
<feature type="compositionally biased region" description="Low complexity" evidence="1">
    <location>
        <begin position="35"/>
        <end position="56"/>
    </location>
</feature>
<dbReference type="Proteomes" id="UP001447188">
    <property type="component" value="Unassembled WGS sequence"/>
</dbReference>
<dbReference type="EMBL" id="JBBBZM010000009">
    <property type="protein sequence ID" value="KAL0639615.1"/>
    <property type="molecule type" value="Genomic_DNA"/>
</dbReference>
<sequence>MESSSKLERRASITKIQISAPVELISTTNMISYTSPSLRSSMSLGSMSSGSSDGVSPTFAKYPPSPSSSGSETELSSPDEPYSPPTNHLSTYFSPSPMPLPRRTPSSKSTSSTSTSDSRTPISPIVPAPLNRSTSRSKSGPPSTLHSSNSRSGRASRSNSNPFGAELAKVAEIAEEMGTDIQDAEAEFMYSHGLQKFSATDYASEIGGVFEDELPMMSAGWI</sequence>
<gene>
    <name evidence="2" type="ORF">Q9L58_001180</name>
</gene>